<comment type="caution">
    <text evidence="2">The sequence shown here is derived from an EMBL/GenBank/DDBJ whole genome shotgun (WGS) entry which is preliminary data.</text>
</comment>
<feature type="transmembrane region" description="Helical" evidence="1">
    <location>
        <begin position="77"/>
        <end position="96"/>
    </location>
</feature>
<keyword evidence="1" id="KW-0812">Transmembrane</keyword>
<name>A0A1Q8RXM2_9PEZI</name>
<dbReference type="EMBL" id="MPGH01000061">
    <property type="protein sequence ID" value="OLN91635.1"/>
    <property type="molecule type" value="Genomic_DNA"/>
</dbReference>
<protein>
    <submittedName>
        <fullName evidence="2">Uncharacterized protein</fullName>
    </submittedName>
</protein>
<accession>A0A1Q8RXM2</accession>
<keyword evidence="1" id="KW-0472">Membrane</keyword>
<keyword evidence="3" id="KW-1185">Reference proteome</keyword>
<keyword evidence="1" id="KW-1133">Transmembrane helix</keyword>
<evidence type="ECO:0000313" key="2">
    <source>
        <dbReference type="EMBL" id="OLN91635.1"/>
    </source>
</evidence>
<proteinExistence type="predicted"/>
<dbReference type="OrthoDB" id="10021397at2759"/>
<dbReference type="Proteomes" id="UP000186583">
    <property type="component" value="Unassembled WGS sequence"/>
</dbReference>
<evidence type="ECO:0000313" key="3">
    <source>
        <dbReference type="Proteomes" id="UP000186583"/>
    </source>
</evidence>
<dbReference type="AlphaFoldDB" id="A0A1Q8RXM2"/>
<reference evidence="2 3" key="1">
    <citation type="submission" date="2016-11" db="EMBL/GenBank/DDBJ databases">
        <title>Draft Genome Assembly of Colletotrichum chlorophyti a pathogen of herbaceous plants.</title>
        <authorList>
            <person name="Gan P."/>
            <person name="Narusaka M."/>
            <person name="Tsushima A."/>
            <person name="Narusaka Y."/>
            <person name="Takano Y."/>
            <person name="Shirasu K."/>
        </authorList>
    </citation>
    <scope>NUCLEOTIDE SEQUENCE [LARGE SCALE GENOMIC DNA]</scope>
    <source>
        <strain evidence="2 3">NTL11</strain>
    </source>
</reference>
<organism evidence="2 3">
    <name type="scientific">Colletotrichum chlorophyti</name>
    <dbReference type="NCBI Taxonomy" id="708187"/>
    <lineage>
        <taxon>Eukaryota</taxon>
        <taxon>Fungi</taxon>
        <taxon>Dikarya</taxon>
        <taxon>Ascomycota</taxon>
        <taxon>Pezizomycotina</taxon>
        <taxon>Sordariomycetes</taxon>
        <taxon>Hypocreomycetidae</taxon>
        <taxon>Glomerellales</taxon>
        <taxon>Glomerellaceae</taxon>
        <taxon>Colletotrichum</taxon>
    </lineage>
</organism>
<gene>
    <name evidence="2" type="ORF">CCHL11_06650</name>
</gene>
<evidence type="ECO:0000256" key="1">
    <source>
        <dbReference type="SAM" id="Phobius"/>
    </source>
</evidence>
<sequence length="107" mass="11502">MCISSVTFAQFRGSSVSLAVGNAVFASASREELPQFAPNVDPRAVTEAGATGFRKVVPKSELSSVLRAYVKCIEKEFMVSLGFAAASFCFAWGMGWKDIRSKDPGKN</sequence>